<dbReference type="CDD" id="cd21175">
    <property type="entry name" value="LPMO_AA9"/>
    <property type="match status" value="1"/>
</dbReference>
<feature type="region of interest" description="Disordered" evidence="5">
    <location>
        <begin position="244"/>
        <end position="312"/>
    </location>
</feature>
<feature type="compositionally biased region" description="Polar residues" evidence="5">
    <location>
        <begin position="283"/>
        <end position="292"/>
    </location>
</feature>
<evidence type="ECO:0000259" key="7">
    <source>
        <dbReference type="Pfam" id="PF03443"/>
    </source>
</evidence>
<keyword evidence="3" id="KW-0964">Secreted</keyword>
<evidence type="ECO:0000256" key="1">
    <source>
        <dbReference type="ARBA" id="ARBA00001973"/>
    </source>
</evidence>
<proteinExistence type="predicted"/>
<gene>
    <name evidence="8" type="ORF">Egran_00674</name>
</gene>
<feature type="chain" id="PRO_5012963562" description="Auxiliary Activity family 9 catalytic domain-containing protein" evidence="6">
    <location>
        <begin position="22"/>
        <end position="326"/>
    </location>
</feature>
<dbReference type="EMBL" id="NPHW01002411">
    <property type="protein sequence ID" value="OXV11565.1"/>
    <property type="molecule type" value="Genomic_DNA"/>
</dbReference>
<dbReference type="InterPro" id="IPR049892">
    <property type="entry name" value="AA9"/>
</dbReference>
<dbReference type="GO" id="GO:0005576">
    <property type="term" value="C:extracellular region"/>
    <property type="evidence" value="ECO:0007669"/>
    <property type="project" value="UniProtKB-SubCell"/>
</dbReference>
<evidence type="ECO:0000256" key="4">
    <source>
        <dbReference type="ARBA" id="ARBA00023157"/>
    </source>
</evidence>
<dbReference type="Gene3D" id="2.70.50.70">
    <property type="match status" value="1"/>
</dbReference>
<evidence type="ECO:0000256" key="2">
    <source>
        <dbReference type="ARBA" id="ARBA00004613"/>
    </source>
</evidence>
<dbReference type="PANTHER" id="PTHR33353:SF34">
    <property type="entry name" value="ENDO-BETA-1,4-GLUCANASE D"/>
    <property type="match status" value="1"/>
</dbReference>
<evidence type="ECO:0000313" key="9">
    <source>
        <dbReference type="Proteomes" id="UP000243515"/>
    </source>
</evidence>
<dbReference type="Proteomes" id="UP000243515">
    <property type="component" value="Unassembled WGS sequence"/>
</dbReference>
<comment type="subcellular location">
    <subcellularLocation>
        <location evidence="2">Secreted</location>
    </subcellularLocation>
</comment>
<dbReference type="Pfam" id="PF03443">
    <property type="entry name" value="AA9"/>
    <property type="match status" value="1"/>
</dbReference>
<keyword evidence="9" id="KW-1185">Reference proteome</keyword>
<reference evidence="8 9" key="1">
    <citation type="journal article" date="2015" name="Environ. Microbiol.">
        <title>Metagenome sequence of Elaphomyces granulatus from sporocarp tissue reveals Ascomycota ectomycorrhizal fingerprints of genome expansion and a Proteobacteria-rich microbiome.</title>
        <authorList>
            <person name="Quandt C.A."/>
            <person name="Kohler A."/>
            <person name="Hesse C.N."/>
            <person name="Sharpton T.J."/>
            <person name="Martin F."/>
            <person name="Spatafora J.W."/>
        </authorList>
    </citation>
    <scope>NUCLEOTIDE SEQUENCE [LARGE SCALE GENOMIC DNA]</scope>
    <source>
        <strain evidence="8 9">OSC145934</strain>
    </source>
</reference>
<evidence type="ECO:0000313" key="8">
    <source>
        <dbReference type="EMBL" id="OXV11565.1"/>
    </source>
</evidence>
<evidence type="ECO:0000256" key="6">
    <source>
        <dbReference type="SAM" id="SignalP"/>
    </source>
</evidence>
<comment type="caution">
    <text evidence="8">The sequence shown here is derived from an EMBL/GenBank/DDBJ whole genome shotgun (WGS) entry which is preliminary data.</text>
</comment>
<keyword evidence="6" id="KW-0732">Signal</keyword>
<evidence type="ECO:0000256" key="5">
    <source>
        <dbReference type="SAM" id="MobiDB-lite"/>
    </source>
</evidence>
<keyword evidence="4" id="KW-1015">Disulfide bond</keyword>
<feature type="signal peptide" evidence="6">
    <location>
        <begin position="1"/>
        <end position="21"/>
    </location>
</feature>
<dbReference type="AlphaFoldDB" id="A0A232M564"/>
<protein>
    <recommendedName>
        <fullName evidence="7">Auxiliary Activity family 9 catalytic domain-containing protein</fullName>
    </recommendedName>
</protein>
<evidence type="ECO:0000256" key="3">
    <source>
        <dbReference type="ARBA" id="ARBA00022525"/>
    </source>
</evidence>
<comment type="cofactor">
    <cofactor evidence="1">
        <name>Cu(2+)</name>
        <dbReference type="ChEBI" id="CHEBI:29036"/>
    </cofactor>
</comment>
<accession>A0A232M564</accession>
<dbReference type="OrthoDB" id="4849160at2759"/>
<organism evidence="8 9">
    <name type="scientific">Elaphomyces granulatus</name>
    <dbReference type="NCBI Taxonomy" id="519963"/>
    <lineage>
        <taxon>Eukaryota</taxon>
        <taxon>Fungi</taxon>
        <taxon>Dikarya</taxon>
        <taxon>Ascomycota</taxon>
        <taxon>Pezizomycotina</taxon>
        <taxon>Eurotiomycetes</taxon>
        <taxon>Eurotiomycetidae</taxon>
        <taxon>Eurotiales</taxon>
        <taxon>Elaphomycetaceae</taxon>
        <taxon>Elaphomyces</taxon>
    </lineage>
</organism>
<dbReference type="PANTHER" id="PTHR33353">
    <property type="entry name" value="PUTATIVE (AFU_ORTHOLOGUE AFUA_1G12560)-RELATED"/>
    <property type="match status" value="1"/>
</dbReference>
<name>A0A232M564_9EURO</name>
<feature type="compositionally biased region" description="Low complexity" evidence="5">
    <location>
        <begin position="257"/>
        <end position="282"/>
    </location>
</feature>
<sequence length="326" mass="33913">MPFCMLAVISCLIAWVPIVIAHGYVTGIVIGGTYYSGYLIPTFPYEKNPPEVIAWSTTATSLGFVDGTGYASPDIICHQNAKPGAKTADIDAGGTVELQWTTWPESHHGPVVDYLANCNGDCSTVDKSKLEFFKIGESGLIDDSNPPGKWGSDDLIAKNNSWSVKIPTTIKSGNYVLRHEIIALHSAENKDGAQSYPQCINLKVTGSGTDSPPGTLGTALYKDTDAGLQINIYQKLSGYTIPGPPLCPGGSGGSGGSNDSNTNTSSSGQPGSTTTTSALATTPVQATTSTYKQPTAPPQPPATPTSSAITLPSGLASNLLDGSYSF</sequence>
<dbReference type="InterPro" id="IPR005103">
    <property type="entry name" value="AA9_LPMO"/>
</dbReference>
<feature type="domain" description="Auxiliary Activity family 9 catalytic" evidence="7">
    <location>
        <begin position="22"/>
        <end position="236"/>
    </location>
</feature>